<evidence type="ECO:0000256" key="1">
    <source>
        <dbReference type="SAM" id="MobiDB-lite"/>
    </source>
</evidence>
<dbReference type="EMBL" id="HBII01019169">
    <property type="protein sequence ID" value="CAE0349167.1"/>
    <property type="molecule type" value="Transcribed_RNA"/>
</dbReference>
<name>A0A7S3J9G0_9SPIT</name>
<accession>A0A7S3J9G0</accession>
<reference evidence="2" key="1">
    <citation type="submission" date="2021-01" db="EMBL/GenBank/DDBJ databases">
        <authorList>
            <person name="Corre E."/>
            <person name="Pelletier E."/>
            <person name="Niang G."/>
            <person name="Scheremetjew M."/>
            <person name="Finn R."/>
            <person name="Kale V."/>
            <person name="Holt S."/>
            <person name="Cochrane G."/>
            <person name="Meng A."/>
            <person name="Brown T."/>
            <person name="Cohen L."/>
        </authorList>
    </citation>
    <scope>NUCLEOTIDE SEQUENCE</scope>
    <source>
        <strain evidence="2">FSP1.4</strain>
    </source>
</reference>
<sequence>MTFNEIEQSDPAKDTPNKKGFEKQSLGHDAEISKNSFYNYSGIFPEFKKSDSLMSFKEEFNNPKNIEENRQSSKGIANLIQNLKNIYNMDNDEAPVQPCSFKTDSLFRNNQNNSGIFMSKPEPVKGNSLEFKPFQSGLSNKSFGFAEEKSKDPERASANGVNPYYSFLKNALGSSNGLIKLNLNDIQKDDDDGKE</sequence>
<organism evidence="2">
    <name type="scientific">Euplotes harpa</name>
    <dbReference type="NCBI Taxonomy" id="151035"/>
    <lineage>
        <taxon>Eukaryota</taxon>
        <taxon>Sar</taxon>
        <taxon>Alveolata</taxon>
        <taxon>Ciliophora</taxon>
        <taxon>Intramacronucleata</taxon>
        <taxon>Spirotrichea</taxon>
        <taxon>Hypotrichia</taxon>
        <taxon>Euplotida</taxon>
        <taxon>Euplotidae</taxon>
        <taxon>Euplotes</taxon>
    </lineage>
</organism>
<protein>
    <submittedName>
        <fullName evidence="2">Uncharacterized protein</fullName>
    </submittedName>
</protein>
<feature type="compositionally biased region" description="Basic and acidic residues" evidence="1">
    <location>
        <begin position="10"/>
        <end position="27"/>
    </location>
</feature>
<evidence type="ECO:0000313" key="2">
    <source>
        <dbReference type="EMBL" id="CAE0349167.1"/>
    </source>
</evidence>
<proteinExistence type="predicted"/>
<feature type="region of interest" description="Disordered" evidence="1">
    <location>
        <begin position="1"/>
        <end position="27"/>
    </location>
</feature>
<dbReference type="AlphaFoldDB" id="A0A7S3J9G0"/>
<gene>
    <name evidence="2" type="ORF">EHAR0213_LOCUS8079</name>
</gene>